<evidence type="ECO:0000256" key="3">
    <source>
        <dbReference type="ARBA" id="ARBA00022630"/>
    </source>
</evidence>
<dbReference type="InterPro" id="IPR000172">
    <property type="entry name" value="GMC_OxRdtase_N"/>
</dbReference>
<evidence type="ECO:0000259" key="7">
    <source>
        <dbReference type="PROSITE" id="PS00623"/>
    </source>
</evidence>
<keyword evidence="4 5" id="KW-0274">FAD</keyword>
<comment type="similarity">
    <text evidence="2 6">Belongs to the GMC oxidoreductase family.</text>
</comment>
<dbReference type="SUPFAM" id="SSF54373">
    <property type="entry name" value="FAD-linked reductases, C-terminal domain"/>
    <property type="match status" value="1"/>
</dbReference>
<evidence type="ECO:0000256" key="5">
    <source>
        <dbReference type="PIRSR" id="PIRSR000137-2"/>
    </source>
</evidence>
<dbReference type="PATRIC" id="fig|1766.6.peg.1985"/>
<dbReference type="RefSeq" id="WP_054601759.1">
    <property type="nucleotide sequence ID" value="NZ_CP011269.1"/>
</dbReference>
<comment type="cofactor">
    <cofactor evidence="1 5">
        <name>FAD</name>
        <dbReference type="ChEBI" id="CHEBI:57692"/>
    </cofactor>
</comment>
<feature type="domain" description="Glucose-methanol-choline oxidoreductase N-terminal" evidence="7">
    <location>
        <begin position="80"/>
        <end position="103"/>
    </location>
</feature>
<dbReference type="Pfam" id="PF00732">
    <property type="entry name" value="GMC_oxred_N"/>
    <property type="match status" value="1"/>
</dbReference>
<accession>A0A0N9XZJ8</accession>
<name>A0A0N9XZJ8_MYCFO</name>
<organism evidence="9 10">
    <name type="scientific">Mycolicibacterium fortuitum</name>
    <name type="common">Mycobacterium fortuitum</name>
    <dbReference type="NCBI Taxonomy" id="1766"/>
    <lineage>
        <taxon>Bacteria</taxon>
        <taxon>Bacillati</taxon>
        <taxon>Actinomycetota</taxon>
        <taxon>Actinomycetes</taxon>
        <taxon>Mycobacteriales</taxon>
        <taxon>Mycobacteriaceae</taxon>
        <taxon>Mycolicibacterium</taxon>
    </lineage>
</organism>
<evidence type="ECO:0000256" key="2">
    <source>
        <dbReference type="ARBA" id="ARBA00010790"/>
    </source>
</evidence>
<dbReference type="EMBL" id="CP011269">
    <property type="protein sequence ID" value="ALI25845.1"/>
    <property type="molecule type" value="Genomic_DNA"/>
</dbReference>
<sequence length="533" mass="57289">MSVEQFDYIVVGGGSGGSTVAGRLAEAGAQVLVLEAGGTDRRPDVLIPAGLVVAYSTCNWKYIPEPDPTRGGSIEAWPAGKILGGGGAINAGVFVRGNPADFDGWAEAGATGWGFDAVLPYFRRMETWSGPSSEFRGTAGPISVGYQTVQHGSTEPFIAAAMSCGHEFTEDYNGERQVGVGYGQVNQRRGVRSHASREYLRRLHIGTPVTVRHRAFVTRLLFDGNRAVGVEYRRWGRTHRCHARAEVVLAAGALITPKLLMLSGIGPSAHLSDASVERRVDLPGVGRNLQEHPAVFQRWVSKCPTLNTIGVGSVVRGIGEYAVSREGLLTTSPYQAQVMHKTRPDLNAPDIQVGFSCFATERIVGNRGKVRVQPTRWAGLQTTTVFLHPRYRGRISIRSADPQAPPVIRHDLLGTEEDTRDLLAGLAEARRIMAHGEMKDVVGPMCGAEKDCRTDADWLEFVRVNATNGAHPVGTCALGADENAVVDTDLRVRDVEGLRISDASVIPTAISGNTNAATMMIGERAAQAILDHA</sequence>
<evidence type="ECO:0000256" key="1">
    <source>
        <dbReference type="ARBA" id="ARBA00001974"/>
    </source>
</evidence>
<dbReference type="Gene3D" id="3.30.560.10">
    <property type="entry name" value="Glucose Oxidase, domain 3"/>
    <property type="match status" value="1"/>
</dbReference>
<evidence type="ECO:0000256" key="6">
    <source>
        <dbReference type="RuleBase" id="RU003968"/>
    </source>
</evidence>
<dbReference type="InterPro" id="IPR012132">
    <property type="entry name" value="GMC_OxRdtase"/>
</dbReference>
<keyword evidence="10" id="KW-1185">Reference proteome</keyword>
<keyword evidence="3 6" id="KW-0285">Flavoprotein</keyword>
<dbReference type="Gene3D" id="3.50.50.60">
    <property type="entry name" value="FAD/NAD(P)-binding domain"/>
    <property type="match status" value="1"/>
</dbReference>
<keyword evidence="9" id="KW-0560">Oxidoreductase</keyword>
<dbReference type="STRING" id="1766.XA26_19990"/>
<dbReference type="GO" id="GO:0008812">
    <property type="term" value="F:choline dehydrogenase activity"/>
    <property type="evidence" value="ECO:0007669"/>
    <property type="project" value="UniProtKB-EC"/>
</dbReference>
<protein>
    <submittedName>
        <fullName evidence="9">Choline dehydrogenase</fullName>
        <ecNumber evidence="9">1.1.99.1</ecNumber>
    </submittedName>
</protein>
<feature type="domain" description="Glucose-methanol-choline oxidoreductase N-terminal" evidence="8">
    <location>
        <begin position="252"/>
        <end position="266"/>
    </location>
</feature>
<feature type="binding site" evidence="5">
    <location>
        <position position="217"/>
    </location>
    <ligand>
        <name>FAD</name>
        <dbReference type="ChEBI" id="CHEBI:57692"/>
    </ligand>
</feature>
<dbReference type="AlphaFoldDB" id="A0A0N9XZJ8"/>
<evidence type="ECO:0000259" key="8">
    <source>
        <dbReference type="PROSITE" id="PS00624"/>
    </source>
</evidence>
<dbReference type="Proteomes" id="UP000057134">
    <property type="component" value="Chromosome"/>
</dbReference>
<proteinExistence type="inferred from homology"/>
<evidence type="ECO:0000256" key="4">
    <source>
        <dbReference type="ARBA" id="ARBA00022827"/>
    </source>
</evidence>
<dbReference type="KEGG" id="mft:XA26_19990"/>
<dbReference type="PROSITE" id="PS00624">
    <property type="entry name" value="GMC_OXRED_2"/>
    <property type="match status" value="1"/>
</dbReference>
<dbReference type="PANTHER" id="PTHR11552">
    <property type="entry name" value="GLUCOSE-METHANOL-CHOLINE GMC OXIDOREDUCTASE"/>
    <property type="match status" value="1"/>
</dbReference>
<dbReference type="Pfam" id="PF05199">
    <property type="entry name" value="GMC_oxred_C"/>
    <property type="match status" value="1"/>
</dbReference>
<dbReference type="SUPFAM" id="SSF51905">
    <property type="entry name" value="FAD/NAD(P)-binding domain"/>
    <property type="match status" value="1"/>
</dbReference>
<dbReference type="InterPro" id="IPR036188">
    <property type="entry name" value="FAD/NAD-bd_sf"/>
</dbReference>
<evidence type="ECO:0000313" key="10">
    <source>
        <dbReference type="Proteomes" id="UP000057134"/>
    </source>
</evidence>
<dbReference type="GO" id="GO:0050660">
    <property type="term" value="F:flavin adenine dinucleotide binding"/>
    <property type="evidence" value="ECO:0007669"/>
    <property type="project" value="InterPro"/>
</dbReference>
<dbReference type="PANTHER" id="PTHR11552:SF147">
    <property type="entry name" value="CHOLINE DEHYDROGENASE, MITOCHONDRIAL"/>
    <property type="match status" value="1"/>
</dbReference>
<gene>
    <name evidence="9" type="ORF">XA26_19990</name>
</gene>
<reference evidence="9 10" key="1">
    <citation type="journal article" date="2015" name="MBio">
        <title>Enzymatic Degradation of Phenazines Can Generate Energy and Protect Sensitive Organisms from Toxicity.</title>
        <authorList>
            <person name="Costa K.C."/>
            <person name="Bergkessel M."/>
            <person name="Saunders S."/>
            <person name="Korlach J."/>
            <person name="Newman D.K."/>
        </authorList>
    </citation>
    <scope>NUCLEOTIDE SEQUENCE [LARGE SCALE GENOMIC DNA]</scope>
    <source>
        <strain evidence="9 10">CT6</strain>
    </source>
</reference>
<feature type="binding site" evidence="5">
    <location>
        <begin position="90"/>
        <end position="93"/>
    </location>
    <ligand>
        <name>FAD</name>
        <dbReference type="ChEBI" id="CHEBI:57692"/>
    </ligand>
</feature>
<evidence type="ECO:0000313" key="9">
    <source>
        <dbReference type="EMBL" id="ALI25845.1"/>
    </source>
</evidence>
<dbReference type="PROSITE" id="PS00623">
    <property type="entry name" value="GMC_OXRED_1"/>
    <property type="match status" value="1"/>
</dbReference>
<dbReference type="PIRSF" id="PIRSF000137">
    <property type="entry name" value="Alcohol_oxidase"/>
    <property type="match status" value="1"/>
</dbReference>
<dbReference type="InterPro" id="IPR007867">
    <property type="entry name" value="GMC_OxRtase_C"/>
</dbReference>
<dbReference type="EC" id="1.1.99.1" evidence="9"/>